<feature type="compositionally biased region" description="Pro residues" evidence="2">
    <location>
        <begin position="567"/>
        <end position="588"/>
    </location>
</feature>
<evidence type="ECO:0000259" key="3">
    <source>
        <dbReference type="Pfam" id="PF15460"/>
    </source>
</evidence>
<feature type="compositionally biased region" description="Polar residues" evidence="2">
    <location>
        <begin position="246"/>
        <end position="255"/>
    </location>
</feature>
<gene>
    <name evidence="4" type="ORF">PDE_06509</name>
</gene>
<feature type="compositionally biased region" description="Low complexity" evidence="2">
    <location>
        <begin position="76"/>
        <end position="97"/>
    </location>
</feature>
<feature type="region of interest" description="Disordered" evidence="2">
    <location>
        <begin position="1"/>
        <end position="154"/>
    </location>
</feature>
<dbReference type="AlphaFoldDB" id="S7ZMG8"/>
<feature type="compositionally biased region" description="Basic and acidic residues" evidence="2">
    <location>
        <begin position="456"/>
        <end position="473"/>
    </location>
</feature>
<feature type="region of interest" description="Disordered" evidence="2">
    <location>
        <begin position="439"/>
        <end position="588"/>
    </location>
</feature>
<feature type="compositionally biased region" description="Basic and acidic residues" evidence="2">
    <location>
        <begin position="517"/>
        <end position="533"/>
    </location>
</feature>
<feature type="coiled-coil region" evidence="1">
    <location>
        <begin position="362"/>
        <end position="394"/>
    </location>
</feature>
<dbReference type="PANTHER" id="PTHR38422">
    <property type="entry name" value="SOMETHING ABOUT SILENCING PROTEIN 4"/>
    <property type="match status" value="1"/>
</dbReference>
<protein>
    <recommendedName>
        <fullName evidence="3">Something about silencing protein 4 domain-containing protein</fullName>
    </recommendedName>
</protein>
<dbReference type="HOGENOM" id="CLU_011914_2_1_1"/>
<dbReference type="PhylomeDB" id="S7ZMG8"/>
<reference evidence="4 5" key="1">
    <citation type="journal article" date="2013" name="PLoS ONE">
        <title>Genomic and secretomic analyses reveal unique features of the lignocellulolytic enzyme system of Penicillium decumbens.</title>
        <authorList>
            <person name="Liu G."/>
            <person name="Zhang L."/>
            <person name="Wei X."/>
            <person name="Zou G."/>
            <person name="Qin Y."/>
            <person name="Ma L."/>
            <person name="Li J."/>
            <person name="Zheng H."/>
            <person name="Wang S."/>
            <person name="Wang C."/>
            <person name="Xun L."/>
            <person name="Zhao G.-P."/>
            <person name="Zhou Z."/>
            <person name="Qu Y."/>
        </authorList>
    </citation>
    <scope>NUCLEOTIDE SEQUENCE [LARGE SCALE GENOMIC DNA]</scope>
    <source>
        <strain evidence="5">114-2 / CGMCC 5302</strain>
    </source>
</reference>
<feature type="compositionally biased region" description="Basic residues" evidence="2">
    <location>
        <begin position="23"/>
        <end position="35"/>
    </location>
</feature>
<dbReference type="Pfam" id="PF15460">
    <property type="entry name" value="SAS4"/>
    <property type="match status" value="1"/>
</dbReference>
<keyword evidence="1" id="KW-0175">Coiled coil</keyword>
<dbReference type="Proteomes" id="UP000019376">
    <property type="component" value="Unassembled WGS sequence"/>
</dbReference>
<dbReference type="GO" id="GO:0033255">
    <property type="term" value="C:SAS acetyltransferase complex"/>
    <property type="evidence" value="ECO:0007669"/>
    <property type="project" value="InterPro"/>
</dbReference>
<dbReference type="eggNOG" id="ENOG502RYH0">
    <property type="taxonomic scope" value="Eukaryota"/>
</dbReference>
<proteinExistence type="predicted"/>
<feature type="compositionally biased region" description="Basic and acidic residues" evidence="2">
    <location>
        <begin position="439"/>
        <end position="448"/>
    </location>
</feature>
<feature type="compositionally biased region" description="Polar residues" evidence="2">
    <location>
        <begin position="480"/>
        <end position="490"/>
    </location>
</feature>
<feature type="domain" description="Something about silencing protein 4" evidence="3">
    <location>
        <begin position="348"/>
        <end position="442"/>
    </location>
</feature>
<dbReference type="GO" id="GO:0004402">
    <property type="term" value="F:histone acetyltransferase activity"/>
    <property type="evidence" value="ECO:0007669"/>
    <property type="project" value="TreeGrafter"/>
</dbReference>
<dbReference type="EMBL" id="KB644413">
    <property type="protein sequence ID" value="EPS31554.1"/>
    <property type="molecule type" value="Genomic_DNA"/>
</dbReference>
<dbReference type="PANTHER" id="PTHR38422:SF1">
    <property type="entry name" value="SOMETHING ABOUT SILENCING PROTEIN 4"/>
    <property type="match status" value="1"/>
</dbReference>
<dbReference type="InterPro" id="IPR029184">
    <property type="entry name" value="Sas4_dom"/>
</dbReference>
<evidence type="ECO:0000256" key="2">
    <source>
        <dbReference type="SAM" id="MobiDB-lite"/>
    </source>
</evidence>
<name>S7ZMG8_PENO1</name>
<evidence type="ECO:0000313" key="5">
    <source>
        <dbReference type="Proteomes" id="UP000019376"/>
    </source>
</evidence>
<feature type="compositionally biased region" description="Polar residues" evidence="2">
    <location>
        <begin position="1"/>
        <end position="10"/>
    </location>
</feature>
<feature type="compositionally biased region" description="Basic and acidic residues" evidence="2">
    <location>
        <begin position="257"/>
        <end position="268"/>
    </location>
</feature>
<evidence type="ECO:0000256" key="1">
    <source>
        <dbReference type="SAM" id="Coils"/>
    </source>
</evidence>
<accession>S7ZMG8</accession>
<keyword evidence="5" id="KW-1185">Reference proteome</keyword>
<evidence type="ECO:0000313" key="4">
    <source>
        <dbReference type="EMBL" id="EPS31554.1"/>
    </source>
</evidence>
<organism evidence="4 5">
    <name type="scientific">Penicillium oxalicum (strain 114-2 / CGMCC 5302)</name>
    <name type="common">Penicillium decumbens</name>
    <dbReference type="NCBI Taxonomy" id="933388"/>
    <lineage>
        <taxon>Eukaryota</taxon>
        <taxon>Fungi</taxon>
        <taxon>Dikarya</taxon>
        <taxon>Ascomycota</taxon>
        <taxon>Pezizomycotina</taxon>
        <taxon>Eurotiomycetes</taxon>
        <taxon>Eurotiomycetidae</taxon>
        <taxon>Eurotiales</taxon>
        <taxon>Aspergillaceae</taxon>
        <taxon>Penicillium</taxon>
    </lineage>
</organism>
<dbReference type="InterPro" id="IPR038988">
    <property type="entry name" value="Sas4"/>
</dbReference>
<dbReference type="OrthoDB" id="1938992at2759"/>
<sequence length="665" mass="74349">MGALSRSSLRGTVRRKTDNVHLKHDRHGPPVKRQRTLHDLWPVNRRRSSPDCLDATTPTQDSVASKARHILSAPNATRPPTTTRRSRRASSASVDSVASDDRLSISATPRVNGDGVTTLRHFSDRETPAAHRSRSTTALLRDDPESPDPLDTISPAVATHLKPTRAGLLAPSLDVESLLPNSPSVKRSTRRNDRNAEPEVQNGSAFTVKSAGQDAAMSPRTDMRPVNATRSQLQQQQQQKEDEQPAPNQDASAPATSERRSLRSADTGARCKSELAQYFHNYEQIISLDEPKPELLAFDTIVTLIDDLSEPLPAVQPDPAPFGNPLHKLYNCQVITLPEPPSSSDDSDPLTEDLYFRAHRRFERQEKHLRNIERDRAQHEKQHLDRLLEELRSQDWLRVMGLTGVHENEKKLYEPKRKILIDELVVLVNKFQKWKDEERKRKLAKDKQLPAGDADSDPHHVKDSTRKHLKAAEEAAEESSPLSDALSTPDPSDVDALAARQLHQEARSASVAKQRKAVPETRKSKLIRSEGDHSTPAPKTKANAKRTKQPPPSQSSQDAHTKAQEAAPPPSSRPPLSPPAPAYLYIPPPPDKSFTSFFENSHQREVALAAINGTRRSRTHTVLAFGQPLPDMPEREFDPPEEILTDEALHASQRQRRLLKRRHRG</sequence>
<feature type="region of interest" description="Disordered" evidence="2">
    <location>
        <begin position="172"/>
        <end position="268"/>
    </location>
</feature>